<gene>
    <name evidence="1" type="ORF">NDU88_000452</name>
</gene>
<evidence type="ECO:0000313" key="1">
    <source>
        <dbReference type="EMBL" id="KAJ1175161.1"/>
    </source>
</evidence>
<protein>
    <submittedName>
        <fullName evidence="1">Uncharacterized protein</fullName>
    </submittedName>
</protein>
<accession>A0AAV7TFV8</accession>
<dbReference type="EMBL" id="JANPWB010000006">
    <property type="protein sequence ID" value="KAJ1175161.1"/>
    <property type="molecule type" value="Genomic_DNA"/>
</dbReference>
<sequence>MPLLGQAPCVLAVRGRVRHPRPLWPNREASEVSPCHPQELSPVSQISRCHCCLLARSLSPLAGSDPGSAPPPPGALGPRCPAPRVATLPVSEIGFRACPAVMAPPLRGIQGMFQSRRRVPKVARSAPTVLGNGGVLWRLFIRPESGAVFYATALAAMLAMPPSRDNFLACTIVAKQGLFSSQLLLQ</sequence>
<keyword evidence="2" id="KW-1185">Reference proteome</keyword>
<evidence type="ECO:0000313" key="2">
    <source>
        <dbReference type="Proteomes" id="UP001066276"/>
    </source>
</evidence>
<reference evidence="1" key="1">
    <citation type="journal article" date="2022" name="bioRxiv">
        <title>Sequencing and chromosome-scale assembly of the giantPleurodeles waltlgenome.</title>
        <authorList>
            <person name="Brown T."/>
            <person name="Elewa A."/>
            <person name="Iarovenko S."/>
            <person name="Subramanian E."/>
            <person name="Araus A.J."/>
            <person name="Petzold A."/>
            <person name="Susuki M."/>
            <person name="Suzuki K.-i.T."/>
            <person name="Hayashi T."/>
            <person name="Toyoda A."/>
            <person name="Oliveira C."/>
            <person name="Osipova E."/>
            <person name="Leigh N.D."/>
            <person name="Simon A."/>
            <person name="Yun M.H."/>
        </authorList>
    </citation>
    <scope>NUCLEOTIDE SEQUENCE</scope>
    <source>
        <strain evidence="1">20211129_DDA</strain>
        <tissue evidence="1">Liver</tissue>
    </source>
</reference>
<organism evidence="1 2">
    <name type="scientific">Pleurodeles waltl</name>
    <name type="common">Iberian ribbed newt</name>
    <dbReference type="NCBI Taxonomy" id="8319"/>
    <lineage>
        <taxon>Eukaryota</taxon>
        <taxon>Metazoa</taxon>
        <taxon>Chordata</taxon>
        <taxon>Craniata</taxon>
        <taxon>Vertebrata</taxon>
        <taxon>Euteleostomi</taxon>
        <taxon>Amphibia</taxon>
        <taxon>Batrachia</taxon>
        <taxon>Caudata</taxon>
        <taxon>Salamandroidea</taxon>
        <taxon>Salamandridae</taxon>
        <taxon>Pleurodelinae</taxon>
        <taxon>Pleurodeles</taxon>
    </lineage>
</organism>
<name>A0AAV7TFV8_PLEWA</name>
<dbReference type="AlphaFoldDB" id="A0AAV7TFV8"/>
<proteinExistence type="predicted"/>
<comment type="caution">
    <text evidence="1">The sequence shown here is derived from an EMBL/GenBank/DDBJ whole genome shotgun (WGS) entry which is preliminary data.</text>
</comment>
<dbReference type="Proteomes" id="UP001066276">
    <property type="component" value="Chromosome 3_2"/>
</dbReference>